<keyword evidence="3" id="KW-0067">ATP-binding</keyword>
<keyword evidence="4" id="KW-1185">Reference proteome</keyword>
<evidence type="ECO:0000313" key="4">
    <source>
        <dbReference type="Proteomes" id="UP000321638"/>
    </source>
</evidence>
<evidence type="ECO:0000313" key="3">
    <source>
        <dbReference type="EMBL" id="TXL79472.1"/>
    </source>
</evidence>
<protein>
    <submittedName>
        <fullName evidence="3">ATP-binding protein</fullName>
    </submittedName>
</protein>
<comment type="caution">
    <text evidence="3">The sequence shown here is derived from an EMBL/GenBank/DDBJ whole genome shotgun (WGS) entry which is preliminary data.</text>
</comment>
<dbReference type="EMBL" id="VDUZ01000005">
    <property type="protein sequence ID" value="TXL79472.1"/>
    <property type="molecule type" value="Genomic_DNA"/>
</dbReference>
<evidence type="ECO:0000256" key="1">
    <source>
        <dbReference type="SAM" id="MobiDB-lite"/>
    </source>
</evidence>
<feature type="region of interest" description="Disordered" evidence="1">
    <location>
        <begin position="74"/>
        <end position="96"/>
    </location>
</feature>
<organism evidence="3 4">
    <name type="scientific">Vineibacter terrae</name>
    <dbReference type="NCBI Taxonomy" id="2586908"/>
    <lineage>
        <taxon>Bacteria</taxon>
        <taxon>Pseudomonadati</taxon>
        <taxon>Pseudomonadota</taxon>
        <taxon>Alphaproteobacteria</taxon>
        <taxon>Hyphomicrobiales</taxon>
        <taxon>Vineibacter</taxon>
    </lineage>
</organism>
<sequence>MAAIWRAFSPSASGAATSICYRGLPWRRSWRMCAMRLASRWMISCAKRAPMSSRRGTSVSPPCPIWRRRWKDGPRAAARGRMPPARSRALANVPNPAPMIPEDDLADLREIARASRAPAPDVGWRSVGSSTYQKILKTAAFLGRFEPARLFPDAGVADLRQLLNVCNVAAEGDTTQWILKADERRKIFADVATTVDGLRAGVDEAQQQLQALGASAGDALSQALASLASGARIDPAVASREALAAYRSVLGWLPEASSLPVSPRAELRRIELEELLEAFRFLTGYDPQTGRDLFVGRDKELRDLRVFADVLESEGIGESIRRAVRRVAGRRPATMILSGVGGIGKSTLLAKFILQHVQPDAGQQMWFAYLDFDRSTVTAAQPGTLLLEIVRQLSWQLPAGHDDLRQLRAQVREWMEQRQRAAGSTASESGTASRQAAAMHDARIPPDLLPPQVLYSFLSGLSRQITSSDAPDLPLLLVFDTLEEAQALGDEAVRRLQGFIEAVHAAMPQTRVLIAGRDDAKGFFTTAARHTLEEFADRASRQSFLERRGVSPSISAQVADEVGGRPLALLLAARLVREKGADAASVSFVDTLRGLFRKRLIEGILYGRILDHVAKDLRDLVHPGLVLRRIDHDVVRQVMLPVLGHPDLSDDRIAAILDVLRRQKDLVRVEPDGSVRHRADIRGQMLELMREEKPRETEALHRAAADYYLRRQADPANAATAERDRVEELYHRLAAGLDLDTIPGRWTSRARLDLASAVDEIAHVGGRGTLKVMLDRSPTDEEGRALPVSLRREWAIRTIKASLSADEPERALAVLSESGDLLPDDKRLLLERRTFDRAGKWDQARNLKGWRSHTNPRDWGIMSIPVKSAQGAWLLPLEDWGMSVLEAADFVERVVDEPEKWSELARFLSELAVEGVPWRPGELLAIVRLQARLARGGLRRASADDVTRGWYDDRPWPITATPTNDQFWFITLTDEVDRTGFAICDGMPMIEVMRNQVRFLGRLLDDARQSTPVLMAARSICEVMEKETRIFRHVARRIGIPETDIGPAESLVLRHVMRPATPQWYVPLACALRRDWRQSIPVSALYDSEMPTLPFEPASSCGTTKSLADLFAQFDGLGVLHIVLGRFTARTRLSDGDFRRLVSAYGRWRADLFADIDGLIDPLLPPVPRSRPRA</sequence>
<dbReference type="Pfam" id="PF13191">
    <property type="entry name" value="AAA_16"/>
    <property type="match status" value="1"/>
</dbReference>
<feature type="domain" description="Orc1-like AAA ATPase" evidence="2">
    <location>
        <begin position="301"/>
        <end position="497"/>
    </location>
</feature>
<dbReference type="InterPro" id="IPR027417">
    <property type="entry name" value="P-loop_NTPase"/>
</dbReference>
<name>A0A5C8PSM8_9HYPH</name>
<dbReference type="OrthoDB" id="8251210at2"/>
<dbReference type="GO" id="GO:0005524">
    <property type="term" value="F:ATP binding"/>
    <property type="evidence" value="ECO:0007669"/>
    <property type="project" value="UniProtKB-KW"/>
</dbReference>
<dbReference type="InterPro" id="IPR041664">
    <property type="entry name" value="AAA_16"/>
</dbReference>
<dbReference type="Proteomes" id="UP000321638">
    <property type="component" value="Unassembled WGS sequence"/>
</dbReference>
<dbReference type="SUPFAM" id="SSF52540">
    <property type="entry name" value="P-loop containing nucleoside triphosphate hydrolases"/>
    <property type="match status" value="1"/>
</dbReference>
<gene>
    <name evidence="3" type="ORF">FHP25_05845</name>
</gene>
<feature type="region of interest" description="Disordered" evidence="1">
    <location>
        <begin position="418"/>
        <end position="438"/>
    </location>
</feature>
<evidence type="ECO:0000259" key="2">
    <source>
        <dbReference type="Pfam" id="PF13191"/>
    </source>
</evidence>
<keyword evidence="3" id="KW-0547">Nucleotide-binding</keyword>
<proteinExistence type="predicted"/>
<reference evidence="3 4" key="1">
    <citation type="submission" date="2019-06" db="EMBL/GenBank/DDBJ databases">
        <title>New taxonomy in bacterial strain CC-CFT640, isolated from vineyard.</title>
        <authorList>
            <person name="Lin S.-Y."/>
            <person name="Tsai C.-F."/>
            <person name="Young C.-C."/>
        </authorList>
    </citation>
    <scope>NUCLEOTIDE SEQUENCE [LARGE SCALE GENOMIC DNA]</scope>
    <source>
        <strain evidence="3 4">CC-CFT640</strain>
    </source>
</reference>
<dbReference type="Gene3D" id="3.40.50.300">
    <property type="entry name" value="P-loop containing nucleotide triphosphate hydrolases"/>
    <property type="match status" value="1"/>
</dbReference>
<feature type="compositionally biased region" description="Low complexity" evidence="1">
    <location>
        <begin position="75"/>
        <end position="89"/>
    </location>
</feature>
<accession>A0A5C8PSM8</accession>
<dbReference type="AlphaFoldDB" id="A0A5C8PSM8"/>
<feature type="compositionally biased region" description="Low complexity" evidence="1">
    <location>
        <begin position="421"/>
        <end position="433"/>
    </location>
</feature>